<comment type="caution">
    <text evidence="5">The sequence shown here is derived from an EMBL/GenBank/DDBJ whole genome shotgun (WGS) entry which is preliminary data.</text>
</comment>
<dbReference type="EMBL" id="JBHSFI010000003">
    <property type="protein sequence ID" value="MFC4628285.1"/>
    <property type="molecule type" value="Genomic_DNA"/>
</dbReference>
<sequence>MGAAQDGESSSQVSVTDLSAPCCCSSRHFTVREVDVIAKLALGHTNANIAAALNLSSTTVSHHIERMLTKSGAASRTELVARSIVWGIVRKDVWPPAPTGRLCVPW</sequence>
<keyword evidence="2" id="KW-0238">DNA-binding</keyword>
<evidence type="ECO:0000256" key="3">
    <source>
        <dbReference type="ARBA" id="ARBA00023163"/>
    </source>
</evidence>
<dbReference type="Pfam" id="PF00196">
    <property type="entry name" value="GerE"/>
    <property type="match status" value="1"/>
</dbReference>
<dbReference type="PRINTS" id="PR00038">
    <property type="entry name" value="HTHLUXR"/>
</dbReference>
<dbReference type="PANTHER" id="PTHR44688:SF16">
    <property type="entry name" value="DNA-BINDING TRANSCRIPTIONAL ACTIVATOR DEVR_DOSR"/>
    <property type="match status" value="1"/>
</dbReference>
<dbReference type="CDD" id="cd06170">
    <property type="entry name" value="LuxR_C_like"/>
    <property type="match status" value="1"/>
</dbReference>
<organism evidence="5 6">
    <name type="scientific">Promicromonospora alba</name>
    <dbReference type="NCBI Taxonomy" id="1616110"/>
    <lineage>
        <taxon>Bacteria</taxon>
        <taxon>Bacillati</taxon>
        <taxon>Actinomycetota</taxon>
        <taxon>Actinomycetes</taxon>
        <taxon>Micrococcales</taxon>
        <taxon>Promicromonosporaceae</taxon>
        <taxon>Promicromonospora</taxon>
    </lineage>
</organism>
<dbReference type="SUPFAM" id="SSF46894">
    <property type="entry name" value="C-terminal effector domain of the bipartite response regulators"/>
    <property type="match status" value="1"/>
</dbReference>
<evidence type="ECO:0000313" key="6">
    <source>
        <dbReference type="Proteomes" id="UP001596011"/>
    </source>
</evidence>
<feature type="domain" description="HTH luxR-type" evidence="4">
    <location>
        <begin position="22"/>
        <end position="87"/>
    </location>
</feature>
<accession>A0ABV9HG92</accession>
<dbReference type="PROSITE" id="PS50043">
    <property type="entry name" value="HTH_LUXR_2"/>
    <property type="match status" value="1"/>
</dbReference>
<dbReference type="RefSeq" id="WP_377134227.1">
    <property type="nucleotide sequence ID" value="NZ_JBHSFI010000003.1"/>
</dbReference>
<dbReference type="InterPro" id="IPR000792">
    <property type="entry name" value="Tscrpt_reg_LuxR_C"/>
</dbReference>
<evidence type="ECO:0000256" key="2">
    <source>
        <dbReference type="ARBA" id="ARBA00023125"/>
    </source>
</evidence>
<dbReference type="InterPro" id="IPR036388">
    <property type="entry name" value="WH-like_DNA-bd_sf"/>
</dbReference>
<evidence type="ECO:0000259" key="4">
    <source>
        <dbReference type="PROSITE" id="PS50043"/>
    </source>
</evidence>
<dbReference type="SMART" id="SM00421">
    <property type="entry name" value="HTH_LUXR"/>
    <property type="match status" value="1"/>
</dbReference>
<proteinExistence type="predicted"/>
<name>A0ABV9HG92_9MICO</name>
<evidence type="ECO:0000313" key="5">
    <source>
        <dbReference type="EMBL" id="MFC4628285.1"/>
    </source>
</evidence>
<dbReference type="Proteomes" id="UP001596011">
    <property type="component" value="Unassembled WGS sequence"/>
</dbReference>
<protein>
    <submittedName>
        <fullName evidence="5">Response regulator transcription factor</fullName>
    </submittedName>
</protein>
<dbReference type="PROSITE" id="PS00622">
    <property type="entry name" value="HTH_LUXR_1"/>
    <property type="match status" value="1"/>
</dbReference>
<reference evidence="6" key="1">
    <citation type="journal article" date="2019" name="Int. J. Syst. Evol. Microbiol.">
        <title>The Global Catalogue of Microorganisms (GCM) 10K type strain sequencing project: providing services to taxonomists for standard genome sequencing and annotation.</title>
        <authorList>
            <consortium name="The Broad Institute Genomics Platform"/>
            <consortium name="The Broad Institute Genome Sequencing Center for Infectious Disease"/>
            <person name="Wu L."/>
            <person name="Ma J."/>
        </authorList>
    </citation>
    <scope>NUCLEOTIDE SEQUENCE [LARGE SCALE GENOMIC DNA]</scope>
    <source>
        <strain evidence="6">CCUG 42722</strain>
    </source>
</reference>
<dbReference type="Gene3D" id="1.10.10.10">
    <property type="entry name" value="Winged helix-like DNA-binding domain superfamily/Winged helix DNA-binding domain"/>
    <property type="match status" value="1"/>
</dbReference>
<dbReference type="PANTHER" id="PTHR44688">
    <property type="entry name" value="DNA-BINDING TRANSCRIPTIONAL ACTIVATOR DEVR_DOSR"/>
    <property type="match status" value="1"/>
</dbReference>
<keyword evidence="6" id="KW-1185">Reference proteome</keyword>
<evidence type="ECO:0000256" key="1">
    <source>
        <dbReference type="ARBA" id="ARBA00023015"/>
    </source>
</evidence>
<keyword evidence="3" id="KW-0804">Transcription</keyword>
<keyword evidence="1" id="KW-0805">Transcription regulation</keyword>
<gene>
    <name evidence="5" type="ORF">ACFO6V_08565</name>
</gene>
<dbReference type="InterPro" id="IPR016032">
    <property type="entry name" value="Sig_transdc_resp-reg_C-effctor"/>
</dbReference>